<reference evidence="2" key="1">
    <citation type="journal article" date="2021" name="Genome Biol. Evol.">
        <title>A High-Quality Reference Genome for a Parasitic Bivalve with Doubly Uniparental Inheritance (Bivalvia: Unionida).</title>
        <authorList>
            <person name="Smith C.H."/>
        </authorList>
    </citation>
    <scope>NUCLEOTIDE SEQUENCE</scope>
    <source>
        <strain evidence="2">CHS0354</strain>
    </source>
</reference>
<evidence type="ECO:0000313" key="2">
    <source>
        <dbReference type="EMBL" id="KAK3577775.1"/>
    </source>
</evidence>
<name>A0AAE0RQQ9_9BIVA</name>
<protein>
    <submittedName>
        <fullName evidence="2">Uncharacterized protein</fullName>
    </submittedName>
</protein>
<gene>
    <name evidence="2" type="ORF">CHS0354_010978</name>
</gene>
<dbReference type="Proteomes" id="UP001195483">
    <property type="component" value="Unassembled WGS sequence"/>
</dbReference>
<dbReference type="AlphaFoldDB" id="A0AAE0RQQ9"/>
<evidence type="ECO:0000313" key="3">
    <source>
        <dbReference type="Proteomes" id="UP001195483"/>
    </source>
</evidence>
<proteinExistence type="predicted"/>
<feature type="region of interest" description="Disordered" evidence="1">
    <location>
        <begin position="37"/>
        <end position="60"/>
    </location>
</feature>
<sequence>MEEVNQLPPYALNQHADEVEQQALSFSCQEQKAAYQFSVPSKGDQEEEAEVEHSALSSWHHEEAEVERLLPICVGHLKDKVDQPGPSCCYPQEEEKVKQPNPSFTVHQMEKEEVKQLAPFGPQNLVIEKSKIVQCMCPDQAITQNLYSLSKTYTISDQFEFSHSNFMD</sequence>
<evidence type="ECO:0000256" key="1">
    <source>
        <dbReference type="SAM" id="MobiDB-lite"/>
    </source>
</evidence>
<organism evidence="2 3">
    <name type="scientific">Potamilus streckersoni</name>
    <dbReference type="NCBI Taxonomy" id="2493646"/>
    <lineage>
        <taxon>Eukaryota</taxon>
        <taxon>Metazoa</taxon>
        <taxon>Spiralia</taxon>
        <taxon>Lophotrochozoa</taxon>
        <taxon>Mollusca</taxon>
        <taxon>Bivalvia</taxon>
        <taxon>Autobranchia</taxon>
        <taxon>Heteroconchia</taxon>
        <taxon>Palaeoheterodonta</taxon>
        <taxon>Unionida</taxon>
        <taxon>Unionoidea</taxon>
        <taxon>Unionidae</taxon>
        <taxon>Ambleminae</taxon>
        <taxon>Lampsilini</taxon>
        <taxon>Potamilus</taxon>
    </lineage>
</organism>
<dbReference type="EMBL" id="JAEAOA010000685">
    <property type="protein sequence ID" value="KAK3577775.1"/>
    <property type="molecule type" value="Genomic_DNA"/>
</dbReference>
<reference evidence="2" key="2">
    <citation type="journal article" date="2021" name="Genome Biol. Evol.">
        <title>Developing a high-quality reference genome for a parasitic bivalve with doubly uniparental inheritance (Bivalvia: Unionida).</title>
        <authorList>
            <person name="Smith C.H."/>
        </authorList>
    </citation>
    <scope>NUCLEOTIDE SEQUENCE</scope>
    <source>
        <strain evidence="2">CHS0354</strain>
        <tissue evidence="2">Mantle</tissue>
    </source>
</reference>
<accession>A0AAE0RQQ9</accession>
<keyword evidence="3" id="KW-1185">Reference proteome</keyword>
<reference evidence="2" key="3">
    <citation type="submission" date="2023-05" db="EMBL/GenBank/DDBJ databases">
        <authorList>
            <person name="Smith C.H."/>
        </authorList>
    </citation>
    <scope>NUCLEOTIDE SEQUENCE</scope>
    <source>
        <strain evidence="2">CHS0354</strain>
        <tissue evidence="2">Mantle</tissue>
    </source>
</reference>
<comment type="caution">
    <text evidence="2">The sequence shown here is derived from an EMBL/GenBank/DDBJ whole genome shotgun (WGS) entry which is preliminary data.</text>
</comment>